<reference evidence="3" key="2">
    <citation type="journal article" date="2013" name="Nat. Commun.">
        <title>Genome of the Chinese tree shrew.</title>
        <authorList>
            <person name="Fan Y."/>
            <person name="Huang Z.Y."/>
            <person name="Cao C.C."/>
            <person name="Chen C.S."/>
            <person name="Chen Y.X."/>
            <person name="Fan D.D."/>
            <person name="He J."/>
            <person name="Hou H.L."/>
            <person name="Hu L."/>
            <person name="Hu X.T."/>
            <person name="Jiang X.T."/>
            <person name="Lai R."/>
            <person name="Lang Y.S."/>
            <person name="Liang B."/>
            <person name="Liao S.G."/>
            <person name="Mu D."/>
            <person name="Ma Y.Y."/>
            <person name="Niu Y.Y."/>
            <person name="Sun X.Q."/>
            <person name="Xia J.Q."/>
            <person name="Xiao J."/>
            <person name="Xiong Z.Q."/>
            <person name="Xu L."/>
            <person name="Yang L."/>
            <person name="Zhang Y."/>
            <person name="Zhao W."/>
            <person name="Zhao X.D."/>
            <person name="Zheng Y.T."/>
            <person name="Zhou J.M."/>
            <person name="Zhu Y.B."/>
            <person name="Zhang G.J."/>
            <person name="Wang J."/>
            <person name="Yao Y.G."/>
        </authorList>
    </citation>
    <scope>NUCLEOTIDE SEQUENCE [LARGE SCALE GENOMIC DNA]</scope>
</reference>
<dbReference type="STRING" id="246437.L8Y2N5"/>
<sequence length="121" mass="13712">MSFAKKHNKRGLKKMQDNDTKAMSARAEAFKALVKLKEVQKSLLTGSSCKLSHLSYIAHTKLGKYAHARIVKGLRLCRPKAKKARLRPRPKPRPGPQLQLHLQFRLQLRLPKGVQVPTKAL</sequence>
<evidence type="ECO:0000256" key="1">
    <source>
        <dbReference type="SAM" id="MobiDB-lite"/>
    </source>
</evidence>
<gene>
    <name evidence="2" type="ORF">TREES_T100017457</name>
</gene>
<dbReference type="InParanoid" id="L8Y2N5"/>
<dbReference type="GO" id="GO:0005840">
    <property type="term" value="C:ribosome"/>
    <property type="evidence" value="ECO:0007669"/>
    <property type="project" value="UniProtKB-KW"/>
</dbReference>
<evidence type="ECO:0000313" key="3">
    <source>
        <dbReference type="Proteomes" id="UP000011518"/>
    </source>
</evidence>
<feature type="compositionally biased region" description="Basic residues" evidence="1">
    <location>
        <begin position="1"/>
        <end position="13"/>
    </location>
</feature>
<proteinExistence type="predicted"/>
<evidence type="ECO:0000313" key="2">
    <source>
        <dbReference type="EMBL" id="ELV10658.1"/>
    </source>
</evidence>
<name>L8Y2N5_TUPCH</name>
<keyword evidence="2" id="KW-0687">Ribonucleoprotein</keyword>
<reference evidence="3" key="1">
    <citation type="submission" date="2012-07" db="EMBL/GenBank/DDBJ databases">
        <title>Genome of the Chinese tree shrew, a rising model animal genetically related to primates.</title>
        <authorList>
            <person name="Zhang G."/>
            <person name="Fan Y."/>
            <person name="Yao Y."/>
            <person name="Huang Z."/>
        </authorList>
    </citation>
    <scope>NUCLEOTIDE SEQUENCE [LARGE SCALE GENOMIC DNA]</scope>
</reference>
<accession>L8Y2N5</accession>
<dbReference type="EMBL" id="KB366721">
    <property type="protein sequence ID" value="ELV10658.1"/>
    <property type="molecule type" value="Genomic_DNA"/>
</dbReference>
<protein>
    <submittedName>
        <fullName evidence="2">60S ribosomal protein L29</fullName>
    </submittedName>
</protein>
<keyword evidence="2" id="KW-0689">Ribosomal protein</keyword>
<feature type="region of interest" description="Disordered" evidence="1">
    <location>
        <begin position="1"/>
        <end position="20"/>
    </location>
</feature>
<dbReference type="AlphaFoldDB" id="L8Y2N5"/>
<organism evidence="2 3">
    <name type="scientific">Tupaia chinensis</name>
    <name type="common">Chinese tree shrew</name>
    <name type="synonym">Tupaia belangeri chinensis</name>
    <dbReference type="NCBI Taxonomy" id="246437"/>
    <lineage>
        <taxon>Eukaryota</taxon>
        <taxon>Metazoa</taxon>
        <taxon>Chordata</taxon>
        <taxon>Craniata</taxon>
        <taxon>Vertebrata</taxon>
        <taxon>Euteleostomi</taxon>
        <taxon>Mammalia</taxon>
        <taxon>Eutheria</taxon>
        <taxon>Euarchontoglires</taxon>
        <taxon>Scandentia</taxon>
        <taxon>Tupaiidae</taxon>
        <taxon>Tupaia</taxon>
    </lineage>
</organism>
<dbReference type="Proteomes" id="UP000011518">
    <property type="component" value="Unassembled WGS sequence"/>
</dbReference>
<keyword evidence="3" id="KW-1185">Reference proteome</keyword>